<dbReference type="EMBL" id="UINC01213643">
    <property type="protein sequence ID" value="SVE38517.1"/>
    <property type="molecule type" value="Genomic_DNA"/>
</dbReference>
<dbReference type="InterPro" id="IPR044855">
    <property type="entry name" value="CoA-Trfase_III_dom3_sf"/>
</dbReference>
<evidence type="ECO:0008006" key="3">
    <source>
        <dbReference type="Google" id="ProtNLM"/>
    </source>
</evidence>
<gene>
    <name evidence="2" type="ORF">METZ01_LOCUS491371</name>
</gene>
<dbReference type="Gene3D" id="3.40.50.10540">
    <property type="entry name" value="Crotonobetainyl-coa:carnitine coa-transferase, domain 1"/>
    <property type="match status" value="1"/>
</dbReference>
<dbReference type="PANTHER" id="PTHR48207:SF3">
    <property type="entry name" value="SUCCINATE--HYDROXYMETHYLGLUTARATE COA-TRANSFERASE"/>
    <property type="match status" value="1"/>
</dbReference>
<dbReference type="Gene3D" id="3.30.1540.10">
    <property type="entry name" value="formyl-coa transferase, domain 3"/>
    <property type="match status" value="1"/>
</dbReference>
<accession>A0A383D1U0</accession>
<dbReference type="AlphaFoldDB" id="A0A383D1U0"/>
<evidence type="ECO:0000313" key="2">
    <source>
        <dbReference type="EMBL" id="SVE38517.1"/>
    </source>
</evidence>
<dbReference type="GO" id="GO:0008410">
    <property type="term" value="F:CoA-transferase activity"/>
    <property type="evidence" value="ECO:0007669"/>
    <property type="project" value="TreeGrafter"/>
</dbReference>
<dbReference type="PANTHER" id="PTHR48207">
    <property type="entry name" value="SUCCINATE--HYDROXYMETHYLGLUTARATE COA-TRANSFERASE"/>
    <property type="match status" value="1"/>
</dbReference>
<protein>
    <recommendedName>
        <fullName evidence="3">CoA transferase</fullName>
    </recommendedName>
</protein>
<organism evidence="2">
    <name type="scientific">marine metagenome</name>
    <dbReference type="NCBI Taxonomy" id="408172"/>
    <lineage>
        <taxon>unclassified sequences</taxon>
        <taxon>metagenomes</taxon>
        <taxon>ecological metagenomes</taxon>
    </lineage>
</organism>
<dbReference type="InterPro" id="IPR023606">
    <property type="entry name" value="CoA-Trfase_III_dom_1_sf"/>
</dbReference>
<proteinExistence type="predicted"/>
<sequence>MIPGQLLDYAMNGRIASPTGNLDAMAAPHNVYRCQGDDKWVAIAVQTEVQWASFCRVVGHPEWREDKRFVDLSQRQKHLSELDALITEWTRPLEATDIMGRLQAEGISAGPSQNNLDMINDPQLQHRGQFIEIDHPETGKRLQMGMQGIFSAIPERRYSHSPVLDQDNHFVFHDILGVSEDEIEQLTEEGVIY</sequence>
<dbReference type="InterPro" id="IPR003673">
    <property type="entry name" value="CoA-Trfase_fam_III"/>
</dbReference>
<dbReference type="Pfam" id="PF02515">
    <property type="entry name" value="CoA_transf_3"/>
    <property type="match status" value="1"/>
</dbReference>
<reference evidence="2" key="1">
    <citation type="submission" date="2018-05" db="EMBL/GenBank/DDBJ databases">
        <authorList>
            <person name="Lanie J.A."/>
            <person name="Ng W.-L."/>
            <person name="Kazmierczak K.M."/>
            <person name="Andrzejewski T.M."/>
            <person name="Davidsen T.M."/>
            <person name="Wayne K.J."/>
            <person name="Tettelin H."/>
            <person name="Glass J.I."/>
            <person name="Rusch D."/>
            <person name="Podicherti R."/>
            <person name="Tsui H.-C.T."/>
            <person name="Winkler M.E."/>
        </authorList>
    </citation>
    <scope>NUCLEOTIDE SEQUENCE</scope>
</reference>
<dbReference type="SUPFAM" id="SSF89796">
    <property type="entry name" value="CoA-transferase family III (CaiB/BaiF)"/>
    <property type="match status" value="1"/>
</dbReference>
<evidence type="ECO:0000256" key="1">
    <source>
        <dbReference type="ARBA" id="ARBA00022679"/>
    </source>
</evidence>
<keyword evidence="1" id="KW-0808">Transferase</keyword>
<dbReference type="InterPro" id="IPR050483">
    <property type="entry name" value="CoA-transferase_III_domain"/>
</dbReference>
<name>A0A383D1U0_9ZZZZ</name>